<proteinExistence type="predicted"/>
<sequence>MTNTYAAAVTQTLSGRTTPENETTDANNDYQGHTGLYETTRPSTPTQYETLGSSQNTDIPTHDPT</sequence>
<feature type="compositionally biased region" description="Polar residues" evidence="1">
    <location>
        <begin position="1"/>
        <end position="31"/>
    </location>
</feature>
<evidence type="ECO:0000313" key="2">
    <source>
        <dbReference type="EMBL" id="CAG8678274.1"/>
    </source>
</evidence>
<gene>
    <name evidence="2" type="ORF">POCULU_LOCUS11350</name>
</gene>
<evidence type="ECO:0000256" key="1">
    <source>
        <dbReference type="SAM" id="MobiDB-lite"/>
    </source>
</evidence>
<reference evidence="2" key="1">
    <citation type="submission" date="2021-06" db="EMBL/GenBank/DDBJ databases">
        <authorList>
            <person name="Kallberg Y."/>
            <person name="Tangrot J."/>
            <person name="Rosling A."/>
        </authorList>
    </citation>
    <scope>NUCLEOTIDE SEQUENCE</scope>
    <source>
        <strain evidence="2">IA702</strain>
    </source>
</reference>
<dbReference type="AlphaFoldDB" id="A0A9N9HJ91"/>
<feature type="compositionally biased region" description="Polar residues" evidence="1">
    <location>
        <begin position="40"/>
        <end position="59"/>
    </location>
</feature>
<dbReference type="EMBL" id="CAJVPJ010007905">
    <property type="protein sequence ID" value="CAG8678274.1"/>
    <property type="molecule type" value="Genomic_DNA"/>
</dbReference>
<name>A0A9N9HJ91_9GLOM</name>
<accession>A0A9N9HJ91</accession>
<feature type="region of interest" description="Disordered" evidence="1">
    <location>
        <begin position="1"/>
        <end position="65"/>
    </location>
</feature>
<organism evidence="2 3">
    <name type="scientific">Paraglomus occultum</name>
    <dbReference type="NCBI Taxonomy" id="144539"/>
    <lineage>
        <taxon>Eukaryota</taxon>
        <taxon>Fungi</taxon>
        <taxon>Fungi incertae sedis</taxon>
        <taxon>Mucoromycota</taxon>
        <taxon>Glomeromycotina</taxon>
        <taxon>Glomeromycetes</taxon>
        <taxon>Paraglomerales</taxon>
        <taxon>Paraglomeraceae</taxon>
        <taxon>Paraglomus</taxon>
    </lineage>
</organism>
<protein>
    <submittedName>
        <fullName evidence="2">287_t:CDS:1</fullName>
    </submittedName>
</protein>
<comment type="caution">
    <text evidence="2">The sequence shown here is derived from an EMBL/GenBank/DDBJ whole genome shotgun (WGS) entry which is preliminary data.</text>
</comment>
<dbReference type="Proteomes" id="UP000789572">
    <property type="component" value="Unassembled WGS sequence"/>
</dbReference>
<evidence type="ECO:0000313" key="3">
    <source>
        <dbReference type="Proteomes" id="UP000789572"/>
    </source>
</evidence>
<keyword evidence="3" id="KW-1185">Reference proteome</keyword>
<feature type="non-terminal residue" evidence="2">
    <location>
        <position position="65"/>
    </location>
</feature>